<dbReference type="AlphaFoldDB" id="A0A6A4RBI9"/>
<name>A0A6A4RBI9_9RHOB</name>
<keyword evidence="1" id="KW-0805">Transcription regulation</keyword>
<dbReference type="InterPro" id="IPR046348">
    <property type="entry name" value="SIS_dom_sf"/>
</dbReference>
<dbReference type="Proteomes" id="UP000441586">
    <property type="component" value="Unassembled WGS sequence"/>
</dbReference>
<evidence type="ECO:0000313" key="6">
    <source>
        <dbReference type="EMBL" id="KAE9627273.1"/>
    </source>
</evidence>
<dbReference type="EMBL" id="WSFO01000014">
    <property type="protein sequence ID" value="KAE9627273.1"/>
    <property type="molecule type" value="Genomic_DNA"/>
</dbReference>
<evidence type="ECO:0000256" key="1">
    <source>
        <dbReference type="ARBA" id="ARBA00023015"/>
    </source>
</evidence>
<dbReference type="RefSeq" id="WP_158981377.1">
    <property type="nucleotide sequence ID" value="NZ_WSFO01000014.1"/>
</dbReference>
<dbReference type="InterPro" id="IPR009057">
    <property type="entry name" value="Homeodomain-like_sf"/>
</dbReference>
<dbReference type="InterPro" id="IPR001347">
    <property type="entry name" value="SIS_dom"/>
</dbReference>
<reference evidence="6 7" key="1">
    <citation type="submission" date="2019-12" db="EMBL/GenBank/DDBJ databases">
        <authorList>
            <person name="Zhang Y.-J."/>
        </authorList>
    </citation>
    <scope>NUCLEOTIDE SEQUENCE [LARGE SCALE GENOMIC DNA]</scope>
    <source>
        <strain evidence="6 7">H18S-6</strain>
    </source>
</reference>
<accession>A0A6A4RBI9</accession>
<dbReference type="SUPFAM" id="SSF53697">
    <property type="entry name" value="SIS domain"/>
    <property type="match status" value="1"/>
</dbReference>
<dbReference type="GO" id="GO:0003677">
    <property type="term" value="F:DNA binding"/>
    <property type="evidence" value="ECO:0007669"/>
    <property type="project" value="UniProtKB-KW"/>
</dbReference>
<evidence type="ECO:0000259" key="5">
    <source>
        <dbReference type="PROSITE" id="PS51464"/>
    </source>
</evidence>
<proteinExistence type="predicted"/>
<dbReference type="InterPro" id="IPR036388">
    <property type="entry name" value="WH-like_DNA-bd_sf"/>
</dbReference>
<evidence type="ECO:0000313" key="7">
    <source>
        <dbReference type="Proteomes" id="UP000441586"/>
    </source>
</evidence>
<dbReference type="GO" id="GO:0003700">
    <property type="term" value="F:DNA-binding transcription factor activity"/>
    <property type="evidence" value="ECO:0007669"/>
    <property type="project" value="InterPro"/>
</dbReference>
<dbReference type="PROSITE" id="PS51464">
    <property type="entry name" value="SIS"/>
    <property type="match status" value="1"/>
</dbReference>
<dbReference type="InterPro" id="IPR000281">
    <property type="entry name" value="HTH_RpiR"/>
</dbReference>
<keyword evidence="3" id="KW-0804">Transcription</keyword>
<dbReference type="Gene3D" id="3.40.50.10490">
    <property type="entry name" value="Glucose-6-phosphate isomerase like protein, domain 1"/>
    <property type="match status" value="1"/>
</dbReference>
<dbReference type="InterPro" id="IPR035472">
    <property type="entry name" value="RpiR-like_SIS"/>
</dbReference>
<gene>
    <name evidence="6" type="ORF">GP644_20545</name>
</gene>
<dbReference type="PANTHER" id="PTHR30514">
    <property type="entry name" value="GLUCOKINASE"/>
    <property type="match status" value="1"/>
</dbReference>
<feature type="domain" description="SIS" evidence="5">
    <location>
        <begin position="136"/>
        <end position="272"/>
    </location>
</feature>
<comment type="caution">
    <text evidence="6">The sequence shown here is derived from an EMBL/GenBank/DDBJ whole genome shotgun (WGS) entry which is preliminary data.</text>
</comment>
<keyword evidence="2" id="KW-0238">DNA-binding</keyword>
<evidence type="ECO:0000259" key="4">
    <source>
        <dbReference type="PROSITE" id="PS51071"/>
    </source>
</evidence>
<dbReference type="Pfam" id="PF01380">
    <property type="entry name" value="SIS"/>
    <property type="match status" value="1"/>
</dbReference>
<dbReference type="InterPro" id="IPR047640">
    <property type="entry name" value="RpiR-like"/>
</dbReference>
<dbReference type="SUPFAM" id="SSF46689">
    <property type="entry name" value="Homeodomain-like"/>
    <property type="match status" value="1"/>
</dbReference>
<dbReference type="Gene3D" id="1.10.10.10">
    <property type="entry name" value="Winged helix-like DNA-binding domain superfamily/Winged helix DNA-binding domain"/>
    <property type="match status" value="1"/>
</dbReference>
<dbReference type="PANTHER" id="PTHR30514:SF20">
    <property type="entry name" value="TRANSCRIPTIONAL REGULATOR"/>
    <property type="match status" value="1"/>
</dbReference>
<evidence type="ECO:0000256" key="3">
    <source>
        <dbReference type="ARBA" id="ARBA00023163"/>
    </source>
</evidence>
<evidence type="ECO:0000256" key="2">
    <source>
        <dbReference type="ARBA" id="ARBA00023125"/>
    </source>
</evidence>
<sequence>MTKTDAPKTTEEFQEKLVEITDQLPKRLRQCADYIARNTDIIAVSTVADLSKGAGVQPSAFMRFCQLMGFSGFSQMQRVFRESQTYRRPDYATRLENLRAGGDESPSALLAEFVDAGRASLENLAQSIEPATLESAVQAISKAPMVHIVGLSRAFPVATYLAYAFEKMDVPAMLHGKLGNLDHRHAVRPDDVLIAITFAPYTQETLSLAAFAHTQGTKIIAITDAINSPLHPLNAIPLIVSEADVGAFRALTAPLSLAVTLAVAAGSRRANPET</sequence>
<dbReference type="GO" id="GO:1901135">
    <property type="term" value="P:carbohydrate derivative metabolic process"/>
    <property type="evidence" value="ECO:0007669"/>
    <property type="project" value="InterPro"/>
</dbReference>
<organism evidence="6 7">
    <name type="scientific">Parasedimentitalea maritima</name>
    <dbReference type="NCBI Taxonomy" id="2578117"/>
    <lineage>
        <taxon>Bacteria</taxon>
        <taxon>Pseudomonadati</taxon>
        <taxon>Pseudomonadota</taxon>
        <taxon>Alphaproteobacteria</taxon>
        <taxon>Rhodobacterales</taxon>
        <taxon>Paracoccaceae</taxon>
        <taxon>Parasedimentitalea</taxon>
    </lineage>
</organism>
<feature type="domain" description="HTH rpiR-type" evidence="4">
    <location>
        <begin position="11"/>
        <end position="87"/>
    </location>
</feature>
<dbReference type="PROSITE" id="PS51071">
    <property type="entry name" value="HTH_RPIR"/>
    <property type="match status" value="1"/>
</dbReference>
<dbReference type="GO" id="GO:0097367">
    <property type="term" value="F:carbohydrate derivative binding"/>
    <property type="evidence" value="ECO:0007669"/>
    <property type="project" value="InterPro"/>
</dbReference>
<dbReference type="CDD" id="cd05013">
    <property type="entry name" value="SIS_RpiR"/>
    <property type="match status" value="1"/>
</dbReference>
<dbReference type="Pfam" id="PF01418">
    <property type="entry name" value="HTH_6"/>
    <property type="match status" value="1"/>
</dbReference>
<protein>
    <submittedName>
        <fullName evidence="6">SIS domain-containing protein</fullName>
    </submittedName>
</protein>